<evidence type="ECO:0000259" key="17">
    <source>
        <dbReference type="Pfam" id="PF08033"/>
    </source>
</evidence>
<comment type="subcellular location">
    <subcellularLocation>
        <location evidence="2">Cytoplasm</location>
    </subcellularLocation>
    <subcellularLocation>
        <location evidence="3">Endoplasmic reticulum membrane</location>
    </subcellularLocation>
    <subcellularLocation>
        <location evidence="1">Golgi apparatus membrane</location>
    </subcellularLocation>
</comment>
<keyword evidence="10" id="KW-0333">Golgi apparatus</keyword>
<dbReference type="Gene3D" id="3.40.20.10">
    <property type="entry name" value="Severin"/>
    <property type="match status" value="1"/>
</dbReference>
<feature type="domain" description="Gelsolin-like" evidence="13">
    <location>
        <begin position="832"/>
        <end position="900"/>
    </location>
</feature>
<feature type="compositionally biased region" description="Low complexity" evidence="12">
    <location>
        <begin position="83"/>
        <end position="101"/>
    </location>
</feature>
<dbReference type="SUPFAM" id="SSF82754">
    <property type="entry name" value="C-terminal, gelsolin-like domain of Sec23/24"/>
    <property type="match status" value="1"/>
</dbReference>
<evidence type="ECO:0000313" key="19">
    <source>
        <dbReference type="Proteomes" id="UP001209540"/>
    </source>
</evidence>
<feature type="domain" description="Sec23/Sec24 beta-sandwich" evidence="17">
    <location>
        <begin position="606"/>
        <end position="689"/>
    </location>
</feature>
<comment type="similarity">
    <text evidence="4">Belongs to the SEC23/SEC24 family. SEC24 subfamily.</text>
</comment>
<dbReference type="Gene3D" id="2.30.30.380">
    <property type="entry name" value="Zn-finger domain of Sec23/24"/>
    <property type="match status" value="1"/>
</dbReference>
<evidence type="ECO:0000256" key="12">
    <source>
        <dbReference type="SAM" id="MobiDB-lite"/>
    </source>
</evidence>
<evidence type="ECO:0000256" key="5">
    <source>
        <dbReference type="ARBA" id="ARBA00022448"/>
    </source>
</evidence>
<dbReference type="CDD" id="cd01479">
    <property type="entry name" value="Sec24-like"/>
    <property type="match status" value="1"/>
</dbReference>
<dbReference type="InterPro" id="IPR036465">
    <property type="entry name" value="vWFA_dom_sf"/>
</dbReference>
<sequence>MRPPPGFRPGMPQQPSPQQQQRPPQPGMPMSPPFVNAAAPMYKQQQPQSGMAGTFSGSPVPRPRTPPALDGTPHSVPGSPPLASQSPTISAASSAPQSPITEQHHRTTRKRMYPEQIAKAYMDQPNTAAGPMDSFSSPAFQSQQQQQQQQSSPVPTMTAQGYPGTQPQQQQQFQQPIGNQVNQLAGQFGGMNLANAQVAKSIPLLGAAPFIADLNAPASPIILPQNSSITNSPYANAEESYKCCTVNAIPSNESVLKKSKLPLALVLAPYRTSDGDGSQVPVIADSVIARCRRCRTYINPFVTFVEGGQRWKCNLCFLLNDVPAAFDYDAQTQQPVDRWKRAELNYSCVEYVAPTEYMVRPPQAPAYVFVIDVSYSAVQSGMVATAARTILDSLDRIPDEQKRTQVGFITVDSSLHFYNMNSALPEPQMLVVSELEDVFLPTPSSLLVNLSDSKEVIQGFLEKLPDMFKETANVNNALGTALQAAFKIVSPYGGKIVCLQSTLPNMGTGALKVREDPKVIGTAKETPLLNAGSPFYKSFAVDCSRSQVSCDMLIFGGQYADVATLGCLPRFTGGQTYYYPAFHASRTEDATKFAHEFSELLAEQIGLEAVLRVRASRNLRMSAFHGNFFIRSTDLLALPNVPRNQNYVIEVAIEDELRGPTACFQTALLHTTCYGERRIRVVTLCLPVTNSVPELVSSINARAVVSYLANKAIERGLTSKLEDARDAVVNKTIDILGVYKSQVLGIGKGSSSPQLTVPDHLKLLPLLALSLIKHDAISQTSRISTDARSNAINLIRTMPLQLLVPYLYPNLYALHSMSPEAGEISENGVVFPTPLNLTTERLEPHGCYLLENGQDIFIWIGRGVVPQLCVDLFGVKSYDQLHSGKMTLPVVDTPINRKTNLLIGKIREMRRGNYYPAVVTVKEDSDPSLRLWFLSHLVEDRSDNVMSYQQFLQHLKDRVSYYEQKKGGIKDF</sequence>
<reference evidence="18" key="1">
    <citation type="journal article" date="2022" name="IScience">
        <title>Evolution of zygomycete secretomes and the origins of terrestrial fungal ecologies.</title>
        <authorList>
            <person name="Chang Y."/>
            <person name="Wang Y."/>
            <person name="Mondo S."/>
            <person name="Ahrendt S."/>
            <person name="Andreopoulos W."/>
            <person name="Barry K."/>
            <person name="Beard J."/>
            <person name="Benny G.L."/>
            <person name="Blankenship S."/>
            <person name="Bonito G."/>
            <person name="Cuomo C."/>
            <person name="Desiro A."/>
            <person name="Gervers K.A."/>
            <person name="Hundley H."/>
            <person name="Kuo A."/>
            <person name="LaButti K."/>
            <person name="Lang B.F."/>
            <person name="Lipzen A."/>
            <person name="O'Donnell K."/>
            <person name="Pangilinan J."/>
            <person name="Reynolds N."/>
            <person name="Sandor L."/>
            <person name="Smith M.E."/>
            <person name="Tsang A."/>
            <person name="Grigoriev I.V."/>
            <person name="Stajich J.E."/>
            <person name="Spatafora J.W."/>
        </authorList>
    </citation>
    <scope>NUCLEOTIDE SEQUENCE</scope>
    <source>
        <strain evidence="18">RSA 2281</strain>
    </source>
</reference>
<keyword evidence="7" id="KW-0256">Endoplasmic reticulum</keyword>
<dbReference type="InterPro" id="IPR036174">
    <property type="entry name" value="Znf_Sec23_Sec24_sf"/>
</dbReference>
<dbReference type="AlphaFoldDB" id="A0AAD5KCQ8"/>
<dbReference type="GO" id="GO:0030127">
    <property type="term" value="C:COPII vesicle coat"/>
    <property type="evidence" value="ECO:0007669"/>
    <property type="project" value="InterPro"/>
</dbReference>
<evidence type="ECO:0000259" key="16">
    <source>
        <dbReference type="Pfam" id="PF04815"/>
    </source>
</evidence>
<dbReference type="GO" id="GO:0000139">
    <property type="term" value="C:Golgi membrane"/>
    <property type="evidence" value="ECO:0007669"/>
    <property type="project" value="UniProtKB-SubCell"/>
</dbReference>
<dbReference type="PANTHER" id="PTHR13803:SF39">
    <property type="entry name" value="SECRETORY 24AB, ISOFORM A"/>
    <property type="match status" value="1"/>
</dbReference>
<dbReference type="InterPro" id="IPR041742">
    <property type="entry name" value="Sec24-like_trunk_dom"/>
</dbReference>
<dbReference type="Pfam" id="PF04815">
    <property type="entry name" value="Sec23_helical"/>
    <property type="match status" value="1"/>
</dbReference>
<feature type="domain" description="Sec23/Sec24 trunk" evidence="15">
    <location>
        <begin position="362"/>
        <end position="599"/>
    </location>
</feature>
<proteinExistence type="inferred from homology"/>
<keyword evidence="11" id="KW-0472">Membrane</keyword>
<dbReference type="GO" id="GO:0005789">
    <property type="term" value="C:endoplasmic reticulum membrane"/>
    <property type="evidence" value="ECO:0007669"/>
    <property type="project" value="UniProtKB-SubCell"/>
</dbReference>
<dbReference type="GO" id="GO:0090110">
    <property type="term" value="P:COPII-coated vesicle cargo loading"/>
    <property type="evidence" value="ECO:0007669"/>
    <property type="project" value="TreeGrafter"/>
</dbReference>
<dbReference type="InterPro" id="IPR006896">
    <property type="entry name" value="Sec23/24_trunk_dom"/>
</dbReference>
<dbReference type="GO" id="GO:0070971">
    <property type="term" value="C:endoplasmic reticulum exit site"/>
    <property type="evidence" value="ECO:0007669"/>
    <property type="project" value="TreeGrafter"/>
</dbReference>
<keyword evidence="5" id="KW-0813">Transport</keyword>
<feature type="region of interest" description="Disordered" evidence="12">
    <location>
        <begin position="1"/>
        <end position="110"/>
    </location>
</feature>
<dbReference type="Pfam" id="PF04811">
    <property type="entry name" value="Sec23_trunk"/>
    <property type="match status" value="1"/>
</dbReference>
<comment type="caution">
    <text evidence="18">The sequence shown here is derived from an EMBL/GenBank/DDBJ whole genome shotgun (WGS) entry which is preliminary data.</text>
</comment>
<dbReference type="GO" id="GO:0006886">
    <property type="term" value="P:intracellular protein transport"/>
    <property type="evidence" value="ECO:0007669"/>
    <property type="project" value="InterPro"/>
</dbReference>
<feature type="domain" description="Sec23/Sec24 helical" evidence="16">
    <location>
        <begin position="702"/>
        <end position="804"/>
    </location>
</feature>
<dbReference type="EMBL" id="JAIXMP010000010">
    <property type="protein sequence ID" value="KAI9266658.1"/>
    <property type="molecule type" value="Genomic_DNA"/>
</dbReference>
<protein>
    <submittedName>
        <fullName evidence="18">Sec23/Sec24 trunk domain-containing protein</fullName>
    </submittedName>
</protein>
<evidence type="ECO:0000256" key="4">
    <source>
        <dbReference type="ARBA" id="ARBA00008334"/>
    </source>
</evidence>
<dbReference type="Proteomes" id="UP001209540">
    <property type="component" value="Unassembled WGS sequence"/>
</dbReference>
<reference evidence="18" key="2">
    <citation type="submission" date="2023-02" db="EMBL/GenBank/DDBJ databases">
        <authorList>
            <consortium name="DOE Joint Genome Institute"/>
            <person name="Mondo S.J."/>
            <person name="Chang Y."/>
            <person name="Wang Y."/>
            <person name="Ahrendt S."/>
            <person name="Andreopoulos W."/>
            <person name="Barry K."/>
            <person name="Beard J."/>
            <person name="Benny G.L."/>
            <person name="Blankenship S."/>
            <person name="Bonito G."/>
            <person name="Cuomo C."/>
            <person name="Desiro A."/>
            <person name="Gervers K.A."/>
            <person name="Hundley H."/>
            <person name="Kuo A."/>
            <person name="LaButti K."/>
            <person name="Lang B.F."/>
            <person name="Lipzen A."/>
            <person name="O'Donnell K."/>
            <person name="Pangilinan J."/>
            <person name="Reynolds N."/>
            <person name="Sandor L."/>
            <person name="Smith M.W."/>
            <person name="Tsang A."/>
            <person name="Grigoriev I.V."/>
            <person name="Stajich J.E."/>
            <person name="Spatafora J.W."/>
        </authorList>
    </citation>
    <scope>NUCLEOTIDE SEQUENCE</scope>
    <source>
        <strain evidence="18">RSA 2281</strain>
    </source>
</reference>
<feature type="compositionally biased region" description="Low complexity" evidence="12">
    <location>
        <begin position="160"/>
        <end position="176"/>
    </location>
</feature>
<evidence type="ECO:0000256" key="2">
    <source>
        <dbReference type="ARBA" id="ARBA00004496"/>
    </source>
</evidence>
<dbReference type="InterPro" id="IPR050550">
    <property type="entry name" value="SEC23_SEC24_subfamily"/>
</dbReference>
<feature type="compositionally biased region" description="Low complexity" evidence="12">
    <location>
        <begin position="141"/>
        <end position="152"/>
    </location>
</feature>
<dbReference type="InterPro" id="IPR006900">
    <property type="entry name" value="Sec23/24_helical_dom"/>
</dbReference>
<evidence type="ECO:0000256" key="10">
    <source>
        <dbReference type="ARBA" id="ARBA00023034"/>
    </source>
</evidence>
<dbReference type="InterPro" id="IPR012990">
    <property type="entry name" value="Beta-sandwich_Sec23_24"/>
</dbReference>
<feature type="domain" description="Zinc finger Sec23/Sec24-type" evidence="14">
    <location>
        <begin position="288"/>
        <end position="325"/>
    </location>
</feature>
<dbReference type="Pfam" id="PF04810">
    <property type="entry name" value="zf-Sec23_Sec24"/>
    <property type="match status" value="1"/>
</dbReference>
<dbReference type="Pfam" id="PF00626">
    <property type="entry name" value="Gelsolin"/>
    <property type="match status" value="1"/>
</dbReference>
<evidence type="ECO:0000256" key="11">
    <source>
        <dbReference type="ARBA" id="ARBA00023136"/>
    </source>
</evidence>
<evidence type="ECO:0000256" key="3">
    <source>
        <dbReference type="ARBA" id="ARBA00004586"/>
    </source>
</evidence>
<keyword evidence="9" id="KW-0653">Protein transport</keyword>
<feature type="compositionally biased region" description="Polar residues" evidence="12">
    <location>
        <begin position="43"/>
        <end position="57"/>
    </location>
</feature>
<evidence type="ECO:0000256" key="8">
    <source>
        <dbReference type="ARBA" id="ARBA00022892"/>
    </source>
</evidence>
<dbReference type="Gene3D" id="2.60.40.1670">
    <property type="entry name" value="beta-sandwich domain of Sec23/24"/>
    <property type="match status" value="1"/>
</dbReference>
<feature type="region of interest" description="Disordered" evidence="12">
    <location>
        <begin position="125"/>
        <end position="176"/>
    </location>
</feature>
<evidence type="ECO:0000259" key="15">
    <source>
        <dbReference type="Pfam" id="PF04811"/>
    </source>
</evidence>
<dbReference type="InterPro" id="IPR007123">
    <property type="entry name" value="Gelsolin-like_dom"/>
</dbReference>
<dbReference type="SUPFAM" id="SSF82919">
    <property type="entry name" value="Zn-finger domain of Sec23/24"/>
    <property type="match status" value="1"/>
</dbReference>
<organism evidence="18 19">
    <name type="scientific">Phascolomyces articulosus</name>
    <dbReference type="NCBI Taxonomy" id="60185"/>
    <lineage>
        <taxon>Eukaryota</taxon>
        <taxon>Fungi</taxon>
        <taxon>Fungi incertae sedis</taxon>
        <taxon>Mucoromycota</taxon>
        <taxon>Mucoromycotina</taxon>
        <taxon>Mucoromycetes</taxon>
        <taxon>Mucorales</taxon>
        <taxon>Lichtheimiaceae</taxon>
        <taxon>Phascolomyces</taxon>
    </lineage>
</organism>
<feature type="compositionally biased region" description="Pro residues" evidence="12">
    <location>
        <begin position="23"/>
        <end position="32"/>
    </location>
</feature>
<accession>A0AAD5KCQ8</accession>
<evidence type="ECO:0000313" key="18">
    <source>
        <dbReference type="EMBL" id="KAI9266658.1"/>
    </source>
</evidence>
<gene>
    <name evidence="18" type="ORF">BDA99DRAFT_436197</name>
</gene>
<dbReference type="InterPro" id="IPR029006">
    <property type="entry name" value="ADF-H/Gelsolin-like_dom_sf"/>
</dbReference>
<dbReference type="GO" id="GO:0000149">
    <property type="term" value="F:SNARE binding"/>
    <property type="evidence" value="ECO:0007669"/>
    <property type="project" value="TreeGrafter"/>
</dbReference>
<dbReference type="SUPFAM" id="SSF81995">
    <property type="entry name" value="beta-sandwich domain of Sec23/24"/>
    <property type="match status" value="1"/>
</dbReference>
<dbReference type="SUPFAM" id="SSF81811">
    <property type="entry name" value="Helical domain of Sec23/24"/>
    <property type="match status" value="1"/>
</dbReference>
<dbReference type="InterPro" id="IPR036180">
    <property type="entry name" value="Gelsolin-like_dom_sf"/>
</dbReference>
<name>A0AAD5KCQ8_9FUNG</name>
<feature type="compositionally biased region" description="Pro residues" evidence="12">
    <location>
        <begin position="1"/>
        <end position="15"/>
    </location>
</feature>
<dbReference type="InterPro" id="IPR006895">
    <property type="entry name" value="Znf_Sec23_Sec24"/>
</dbReference>
<dbReference type="Gene3D" id="1.20.120.730">
    <property type="entry name" value="Sec23/Sec24 helical domain"/>
    <property type="match status" value="1"/>
</dbReference>
<evidence type="ECO:0000259" key="13">
    <source>
        <dbReference type="Pfam" id="PF00626"/>
    </source>
</evidence>
<dbReference type="GO" id="GO:0008270">
    <property type="term" value="F:zinc ion binding"/>
    <property type="evidence" value="ECO:0007669"/>
    <property type="project" value="InterPro"/>
</dbReference>
<evidence type="ECO:0000256" key="6">
    <source>
        <dbReference type="ARBA" id="ARBA00022490"/>
    </source>
</evidence>
<dbReference type="PANTHER" id="PTHR13803">
    <property type="entry name" value="SEC24-RELATED PROTEIN"/>
    <property type="match status" value="1"/>
</dbReference>
<dbReference type="InterPro" id="IPR036175">
    <property type="entry name" value="Sec23/24_helical_dom_sf"/>
</dbReference>
<evidence type="ECO:0000259" key="14">
    <source>
        <dbReference type="Pfam" id="PF04810"/>
    </source>
</evidence>
<keyword evidence="8" id="KW-0931">ER-Golgi transport</keyword>
<evidence type="ECO:0000256" key="7">
    <source>
        <dbReference type="ARBA" id="ARBA00022824"/>
    </source>
</evidence>
<keyword evidence="6" id="KW-0963">Cytoplasm</keyword>
<dbReference type="Pfam" id="PF08033">
    <property type="entry name" value="Sec23_BS"/>
    <property type="match status" value="1"/>
</dbReference>
<evidence type="ECO:0000256" key="9">
    <source>
        <dbReference type="ARBA" id="ARBA00022927"/>
    </source>
</evidence>
<dbReference type="SUPFAM" id="SSF53300">
    <property type="entry name" value="vWA-like"/>
    <property type="match status" value="1"/>
</dbReference>
<evidence type="ECO:0000256" key="1">
    <source>
        <dbReference type="ARBA" id="ARBA00004394"/>
    </source>
</evidence>
<dbReference type="Gene3D" id="3.40.50.410">
    <property type="entry name" value="von Willebrand factor, type A domain"/>
    <property type="match status" value="1"/>
</dbReference>
<keyword evidence="19" id="KW-1185">Reference proteome</keyword>